<evidence type="ECO:0000313" key="3">
    <source>
        <dbReference type="EMBL" id="KAF7489757.1"/>
    </source>
</evidence>
<organism evidence="3">
    <name type="scientific">Sarcoptes scabiei</name>
    <name type="common">Itch mite</name>
    <name type="synonym">Acarus scabiei</name>
    <dbReference type="NCBI Taxonomy" id="52283"/>
    <lineage>
        <taxon>Eukaryota</taxon>
        <taxon>Metazoa</taxon>
        <taxon>Ecdysozoa</taxon>
        <taxon>Arthropoda</taxon>
        <taxon>Chelicerata</taxon>
        <taxon>Arachnida</taxon>
        <taxon>Acari</taxon>
        <taxon>Acariformes</taxon>
        <taxon>Sarcoptiformes</taxon>
        <taxon>Astigmata</taxon>
        <taxon>Psoroptidia</taxon>
        <taxon>Sarcoptoidea</taxon>
        <taxon>Sarcoptidae</taxon>
        <taxon>Sarcoptinae</taxon>
        <taxon>Sarcoptes</taxon>
    </lineage>
</organism>
<dbReference type="OrthoDB" id="6509635at2759"/>
<feature type="region of interest" description="Disordered" evidence="1">
    <location>
        <begin position="153"/>
        <end position="184"/>
    </location>
</feature>
<sequence>MHQSIYIAIEFNLNNVIIFLMILSNLNTIMINAQQLTNSASLSSDLTLESGLSSQSSPNRTVNDHIHSIIHRFDLSKPIKRNQIESNRSSLIFVTDQQTTTFRPSSAILYLHPPKPKHIESIETRFNGIELMNSKLIIKWSLNVKLRTANNQIESNDDDRNNMDQNNGQNNGTDDGDHDLPLSNRSKRNILNAAKIELEQKPIQFRIHLRRYGSKQRQRFLIIDRNNTLDPPKTDNQTYEYSIDRLDTSSAYEFCLQSVNAGQIYASEELNRKFPCDAQTDIAGRNNPLFLCKEIVFNDQSENHDRKEGRSQIADHQFNATNQTATTTATKKIRIDLVNH</sequence>
<feature type="compositionally biased region" description="Low complexity" evidence="1">
    <location>
        <begin position="163"/>
        <end position="173"/>
    </location>
</feature>
<evidence type="ECO:0000313" key="5">
    <source>
        <dbReference type="Proteomes" id="UP000070412"/>
    </source>
</evidence>
<reference evidence="4" key="3">
    <citation type="submission" date="2022-06" db="UniProtKB">
        <authorList>
            <consortium name="EnsemblMetazoa"/>
        </authorList>
    </citation>
    <scope>IDENTIFICATION</scope>
</reference>
<dbReference type="AlphaFoldDB" id="A0A834R631"/>
<protein>
    <submittedName>
        <fullName evidence="3 4">Uncharacterized protein</fullName>
    </submittedName>
</protein>
<dbReference type="EnsemblMetazoa" id="SSS_1562s_mrna">
    <property type="protein sequence ID" value="KAF7489757.1"/>
    <property type="gene ID" value="SSS_1562"/>
</dbReference>
<evidence type="ECO:0000256" key="2">
    <source>
        <dbReference type="SAM" id="Phobius"/>
    </source>
</evidence>
<reference evidence="3" key="2">
    <citation type="submission" date="2020-01" db="EMBL/GenBank/DDBJ databases">
        <authorList>
            <person name="Korhonen P.K.K."/>
            <person name="Guangxu M.G."/>
            <person name="Wang T.W."/>
            <person name="Stroehlein A.J.S."/>
            <person name="Young N.D."/>
            <person name="Ang C.-S.A."/>
            <person name="Fernando D.W.F."/>
            <person name="Lu H.L."/>
            <person name="Taylor S.T."/>
            <person name="Ehtesham M.E.M."/>
            <person name="Najaraj S.H.N."/>
            <person name="Harsha G.H.G."/>
            <person name="Madugundu A.M."/>
            <person name="Renuse S.R."/>
            <person name="Holt D.H."/>
            <person name="Pandey A.P."/>
            <person name="Papenfuss A.P."/>
            <person name="Gasser R.B.G."/>
            <person name="Fischer K.F."/>
        </authorList>
    </citation>
    <scope>NUCLEOTIDE SEQUENCE</scope>
    <source>
        <strain evidence="3">SSS_KF_BRIS2020</strain>
    </source>
</reference>
<name>A0A834R631_SARSC</name>
<keyword evidence="5" id="KW-1185">Reference proteome</keyword>
<evidence type="ECO:0000256" key="1">
    <source>
        <dbReference type="SAM" id="MobiDB-lite"/>
    </source>
</evidence>
<evidence type="ECO:0000313" key="4">
    <source>
        <dbReference type="EnsemblMetazoa" id="KAF7489757.1"/>
    </source>
</evidence>
<reference evidence="5" key="1">
    <citation type="journal article" date="2020" name="PLoS Negl. Trop. Dis.">
        <title>High-quality nuclear genome for Sarcoptes scabiei-A critical resource for a neglected parasite.</title>
        <authorList>
            <person name="Korhonen P.K."/>
            <person name="Gasser R.B."/>
            <person name="Ma G."/>
            <person name="Wang T."/>
            <person name="Stroehlein A.J."/>
            <person name="Young N.D."/>
            <person name="Ang C.S."/>
            <person name="Fernando D.D."/>
            <person name="Lu H.C."/>
            <person name="Taylor S."/>
            <person name="Reynolds S.L."/>
            <person name="Mofiz E."/>
            <person name="Najaraj S.H."/>
            <person name="Gowda H."/>
            <person name="Madugundu A."/>
            <person name="Renuse S."/>
            <person name="Holt D."/>
            <person name="Pandey A."/>
            <person name="Papenfuss A.T."/>
            <person name="Fischer K."/>
        </authorList>
    </citation>
    <scope>NUCLEOTIDE SEQUENCE [LARGE SCALE GENOMIC DNA]</scope>
</reference>
<accession>A0A834R631</accession>
<keyword evidence="2" id="KW-1133">Transmembrane helix</keyword>
<feature type="transmembrane region" description="Helical" evidence="2">
    <location>
        <begin position="12"/>
        <end position="31"/>
    </location>
</feature>
<dbReference type="Proteomes" id="UP000070412">
    <property type="component" value="Unassembled WGS sequence"/>
</dbReference>
<dbReference type="EMBL" id="WVUK01000064">
    <property type="protein sequence ID" value="KAF7489757.1"/>
    <property type="molecule type" value="Genomic_DNA"/>
</dbReference>
<keyword evidence="2" id="KW-0472">Membrane</keyword>
<proteinExistence type="predicted"/>
<keyword evidence="2" id="KW-0812">Transmembrane</keyword>
<gene>
    <name evidence="3" type="ORF">SSS_1562</name>
</gene>